<dbReference type="Pfam" id="PF12689">
    <property type="entry name" value="Acid_PPase"/>
    <property type="match status" value="1"/>
</dbReference>
<dbReference type="InterPro" id="IPR010036">
    <property type="entry name" value="MDP_1_eu_arc"/>
</dbReference>
<accession>A0A0K6G2V6</accession>
<dbReference type="SFLD" id="SFLDG01129">
    <property type="entry name" value="C1.5:_HAD__Beta-PGM__Phosphata"/>
    <property type="match status" value="1"/>
</dbReference>
<sequence length="198" mass="22686">MTSPSEAAERMPQLIAFDLDYTLWDFWVDTHVSPPFKRDGNGINQATDRYKTPISFYKDVPRILQHLVDSKCHIAACSRTSATDEARQLLTLLLLPPPSDSSSSTPRRAIDFFDTLEIYPGSKLRHFKALNKKTGIPYGEMLFFDDEHRNKEVESLGVTMQLVRDGMSWKVFQQGLELWRTRQAKNDESENVAAEESE</sequence>
<dbReference type="Gene3D" id="3.40.50.1000">
    <property type="entry name" value="HAD superfamily/HAD-like"/>
    <property type="match status" value="1"/>
</dbReference>
<dbReference type="EMBL" id="CYGV01001307">
    <property type="protein sequence ID" value="CUA72724.1"/>
    <property type="molecule type" value="Genomic_DNA"/>
</dbReference>
<dbReference type="InterPro" id="IPR023214">
    <property type="entry name" value="HAD_sf"/>
</dbReference>
<dbReference type="PANTHER" id="PTHR17901">
    <property type="entry name" value="MAGNESIUM-DEPENDENT PHOSPHATASE 1 MDP1"/>
    <property type="match status" value="1"/>
</dbReference>
<keyword evidence="2" id="KW-1185">Reference proteome</keyword>
<dbReference type="SFLD" id="SFLDS00003">
    <property type="entry name" value="Haloacid_Dehalogenase"/>
    <property type="match status" value="1"/>
</dbReference>
<evidence type="ECO:0000313" key="1">
    <source>
        <dbReference type="EMBL" id="CUA72724.1"/>
    </source>
</evidence>
<dbReference type="Proteomes" id="UP000044841">
    <property type="component" value="Unassembled WGS sequence"/>
</dbReference>
<dbReference type="SUPFAM" id="SSF56784">
    <property type="entry name" value="HAD-like"/>
    <property type="match status" value="1"/>
</dbReference>
<evidence type="ECO:0000313" key="2">
    <source>
        <dbReference type="Proteomes" id="UP000044841"/>
    </source>
</evidence>
<proteinExistence type="predicted"/>
<gene>
    <name evidence="1" type="ORF">RSOLAG22IIIB_10259</name>
</gene>
<dbReference type="PANTHER" id="PTHR17901:SF14">
    <property type="entry name" value="MAGNESIUM-DEPENDENT PHOSPHATASE 1"/>
    <property type="match status" value="1"/>
</dbReference>
<dbReference type="InterPro" id="IPR010033">
    <property type="entry name" value="HAD_SF_ppase_IIIC"/>
</dbReference>
<protein>
    <submittedName>
        <fullName evidence="1">Putative magnesium-dependent phosphatase P8B7,31 [Schizosaccharomyces pombe 972h-]</fullName>
    </submittedName>
</protein>
<dbReference type="NCBIfam" id="TIGR01685">
    <property type="entry name" value="MDP-1"/>
    <property type="match status" value="1"/>
</dbReference>
<reference evidence="1 2" key="1">
    <citation type="submission" date="2015-07" db="EMBL/GenBank/DDBJ databases">
        <authorList>
            <person name="Noorani M."/>
        </authorList>
    </citation>
    <scope>NUCLEOTIDE SEQUENCE [LARGE SCALE GENOMIC DNA]</scope>
    <source>
        <strain evidence="1">BBA 69670</strain>
    </source>
</reference>
<dbReference type="GO" id="GO:0003993">
    <property type="term" value="F:acid phosphatase activity"/>
    <property type="evidence" value="ECO:0007669"/>
    <property type="project" value="TreeGrafter"/>
</dbReference>
<organism evidence="1 2">
    <name type="scientific">Rhizoctonia solani</name>
    <dbReference type="NCBI Taxonomy" id="456999"/>
    <lineage>
        <taxon>Eukaryota</taxon>
        <taxon>Fungi</taxon>
        <taxon>Dikarya</taxon>
        <taxon>Basidiomycota</taxon>
        <taxon>Agaricomycotina</taxon>
        <taxon>Agaricomycetes</taxon>
        <taxon>Cantharellales</taxon>
        <taxon>Ceratobasidiaceae</taxon>
        <taxon>Rhizoctonia</taxon>
    </lineage>
</organism>
<dbReference type="AlphaFoldDB" id="A0A0K6G2V6"/>
<name>A0A0K6G2V6_9AGAM</name>
<dbReference type="InterPro" id="IPR036412">
    <property type="entry name" value="HAD-like_sf"/>
</dbReference>
<dbReference type="SFLD" id="SFLDG01131">
    <property type="entry name" value="C1.5.2:_MDP_Like"/>
    <property type="match status" value="1"/>
</dbReference>
<dbReference type="NCBIfam" id="TIGR01681">
    <property type="entry name" value="HAD-SF-IIIC"/>
    <property type="match status" value="1"/>
</dbReference>